<gene>
    <name evidence="2" type="ORF">CA982_23030</name>
</gene>
<dbReference type="EMBL" id="NGFO01000038">
    <property type="protein sequence ID" value="OUC76198.1"/>
    <property type="molecule type" value="Genomic_DNA"/>
</dbReference>
<name>A0A243Q4A8_9ACTN</name>
<sequence>MILASPHSVRSRSVRAFASTRWLTVVPDRAMCSMNRSVNSGGYTEATLTAVAPRWATASWNPRIVEVAAHRAVDSIVVSCRRWSFGLSMKLADVTASATASNRSAEPDRASASAAGRPSPATVSASSRSDMLPSADCVPAGHGSSTTCSVDEGVTRPRRSAKSRTSAFAVGKSRPKFGDAAFVISSP</sequence>
<reference evidence="2 3" key="1">
    <citation type="submission" date="2017-05" db="EMBL/GenBank/DDBJ databases">
        <title>Biotechnological potential of actinobacteria isolated from South African environments.</title>
        <authorList>
            <person name="Le Roes-Hill M."/>
            <person name="Prins A."/>
            <person name="Durrell K.A."/>
        </authorList>
    </citation>
    <scope>NUCLEOTIDE SEQUENCE [LARGE SCALE GENOMIC DNA]</scope>
    <source>
        <strain evidence="2">BS2</strain>
    </source>
</reference>
<accession>A0A243Q4A8</accession>
<feature type="region of interest" description="Disordered" evidence="1">
    <location>
        <begin position="97"/>
        <end position="170"/>
    </location>
</feature>
<dbReference type="Proteomes" id="UP000194632">
    <property type="component" value="Unassembled WGS sequence"/>
</dbReference>
<evidence type="ECO:0000256" key="1">
    <source>
        <dbReference type="SAM" id="MobiDB-lite"/>
    </source>
</evidence>
<evidence type="ECO:0000313" key="3">
    <source>
        <dbReference type="Proteomes" id="UP000194632"/>
    </source>
</evidence>
<feature type="compositionally biased region" description="Low complexity" evidence="1">
    <location>
        <begin position="110"/>
        <end position="121"/>
    </location>
</feature>
<protein>
    <submittedName>
        <fullName evidence="2">Uncharacterized protein</fullName>
    </submittedName>
</protein>
<organism evidence="2 3">
    <name type="scientific">Gordonia lacunae</name>
    <dbReference type="NCBI Taxonomy" id="417102"/>
    <lineage>
        <taxon>Bacteria</taxon>
        <taxon>Bacillati</taxon>
        <taxon>Actinomycetota</taxon>
        <taxon>Actinomycetes</taxon>
        <taxon>Mycobacteriales</taxon>
        <taxon>Gordoniaceae</taxon>
        <taxon>Gordonia</taxon>
    </lineage>
</organism>
<proteinExistence type="predicted"/>
<evidence type="ECO:0000313" key="2">
    <source>
        <dbReference type="EMBL" id="OUC76198.1"/>
    </source>
</evidence>
<keyword evidence="3" id="KW-1185">Reference proteome</keyword>
<comment type="caution">
    <text evidence="2">The sequence shown here is derived from an EMBL/GenBank/DDBJ whole genome shotgun (WGS) entry which is preliminary data.</text>
</comment>
<dbReference type="AlphaFoldDB" id="A0A243Q4A8"/>